<evidence type="ECO:0000313" key="2">
    <source>
        <dbReference type="Proteomes" id="UP000199040"/>
    </source>
</evidence>
<sequence length="75" mass="8197">MNTYETVEPTISTCQTCGIDHLGNQDDCWRCVIFNAGLAAVRARESQEQEAAERQLLAEIEAGTYGPPATPPVEE</sequence>
<dbReference type="Proteomes" id="UP000199040">
    <property type="component" value="Unassembled WGS sequence"/>
</dbReference>
<proteinExistence type="predicted"/>
<gene>
    <name evidence="1" type="ORF">SAMN04487959_12052</name>
</gene>
<dbReference type="EMBL" id="FOPY01000020">
    <property type="protein sequence ID" value="SFI13692.1"/>
    <property type="molecule type" value="Genomic_DNA"/>
</dbReference>
<name>A0A1I3FRH7_9GAMM</name>
<protein>
    <submittedName>
        <fullName evidence="1">Uncharacterized protein</fullName>
    </submittedName>
</protein>
<keyword evidence="2" id="KW-1185">Reference proteome</keyword>
<reference evidence="1 2" key="1">
    <citation type="submission" date="2016-10" db="EMBL/GenBank/DDBJ databases">
        <authorList>
            <person name="de Groot N.N."/>
        </authorList>
    </citation>
    <scope>NUCLEOTIDE SEQUENCE [LARGE SCALE GENOMIC DNA]</scope>
    <source>
        <strain evidence="1 2">CGMCC 1.6848</strain>
    </source>
</reference>
<dbReference type="AlphaFoldDB" id="A0A1I3FRH7"/>
<accession>A0A1I3FRH7</accession>
<evidence type="ECO:0000313" key="1">
    <source>
        <dbReference type="EMBL" id="SFI13692.1"/>
    </source>
</evidence>
<organism evidence="1 2">
    <name type="scientific">Modicisalibacter xianhensis</name>
    <dbReference type="NCBI Taxonomy" id="442341"/>
    <lineage>
        <taxon>Bacteria</taxon>
        <taxon>Pseudomonadati</taxon>
        <taxon>Pseudomonadota</taxon>
        <taxon>Gammaproteobacteria</taxon>
        <taxon>Oceanospirillales</taxon>
        <taxon>Halomonadaceae</taxon>
        <taxon>Modicisalibacter</taxon>
    </lineage>
</organism>
<dbReference type="STRING" id="442341.SAMN04487959_12052"/>